<sequence length="119" mass="14224">MENSPLPYFSEAQIEAMVPAASKKDDDDEGPYTAWRRAYTGIHFYRWFLNPEKETLRMIGYVFWDLDRIEIWDLKALCAWLKDVSPVSRHFRELQEMTSLSLPKMVPRWARVLKVRRSK</sequence>
<dbReference type="OrthoDB" id="5427059at2759"/>
<protein>
    <submittedName>
        <fullName evidence="1">Uncharacterized protein</fullName>
    </submittedName>
</protein>
<reference evidence="2" key="1">
    <citation type="submission" date="2019-06" db="EMBL/GenBank/DDBJ databases">
        <authorList>
            <person name="Broberg M."/>
        </authorList>
    </citation>
    <scope>NUCLEOTIDE SEQUENCE [LARGE SCALE GENOMIC DNA]</scope>
</reference>
<dbReference type="EMBL" id="CABFOC020000074">
    <property type="protein sequence ID" value="CAH0057761.1"/>
    <property type="molecule type" value="Genomic_DNA"/>
</dbReference>
<organism evidence="1 2">
    <name type="scientific">Clonostachys solani</name>
    <dbReference type="NCBI Taxonomy" id="160281"/>
    <lineage>
        <taxon>Eukaryota</taxon>
        <taxon>Fungi</taxon>
        <taxon>Dikarya</taxon>
        <taxon>Ascomycota</taxon>
        <taxon>Pezizomycotina</taxon>
        <taxon>Sordariomycetes</taxon>
        <taxon>Hypocreomycetidae</taxon>
        <taxon>Hypocreales</taxon>
        <taxon>Bionectriaceae</taxon>
        <taxon>Clonostachys</taxon>
    </lineage>
</organism>
<feature type="non-terminal residue" evidence="1">
    <location>
        <position position="119"/>
    </location>
</feature>
<dbReference type="Proteomes" id="UP000775872">
    <property type="component" value="Unassembled WGS sequence"/>
</dbReference>
<comment type="caution">
    <text evidence="1">The sequence shown here is derived from an EMBL/GenBank/DDBJ whole genome shotgun (WGS) entry which is preliminary data.</text>
</comment>
<keyword evidence="2" id="KW-1185">Reference proteome</keyword>
<proteinExistence type="predicted"/>
<evidence type="ECO:0000313" key="1">
    <source>
        <dbReference type="EMBL" id="CAH0057761.1"/>
    </source>
</evidence>
<name>A0A9N9ZLQ9_9HYPO</name>
<evidence type="ECO:0000313" key="2">
    <source>
        <dbReference type="Proteomes" id="UP000775872"/>
    </source>
</evidence>
<dbReference type="AlphaFoldDB" id="A0A9N9ZLQ9"/>
<reference evidence="1 2" key="2">
    <citation type="submission" date="2021-10" db="EMBL/GenBank/DDBJ databases">
        <authorList>
            <person name="Piombo E."/>
        </authorList>
    </citation>
    <scope>NUCLEOTIDE SEQUENCE [LARGE SCALE GENOMIC DNA]</scope>
</reference>
<accession>A0A9N9ZLQ9</accession>
<gene>
    <name evidence="1" type="ORF">CSOL1703_00007551</name>
</gene>